<reference evidence="8" key="1">
    <citation type="journal article" date="2015" name="Nature">
        <title>Complex archaea that bridge the gap between prokaryotes and eukaryotes.</title>
        <authorList>
            <person name="Spang A."/>
            <person name="Saw J.H."/>
            <person name="Jorgensen S.L."/>
            <person name="Zaremba-Niedzwiedzka K."/>
            <person name="Martijn J."/>
            <person name="Lind A.E."/>
            <person name="van Eijk R."/>
            <person name="Schleper C."/>
            <person name="Guy L."/>
            <person name="Ettema T.J."/>
        </authorList>
    </citation>
    <scope>NUCLEOTIDE SEQUENCE</scope>
</reference>
<dbReference type="Pfam" id="PF00462">
    <property type="entry name" value="Glutaredoxin"/>
    <property type="match status" value="1"/>
</dbReference>
<dbReference type="PIRSF" id="PIRSF005894">
    <property type="entry name" value="Monothiol_GRX"/>
    <property type="match status" value="1"/>
</dbReference>
<dbReference type="InterPro" id="IPR014434">
    <property type="entry name" value="Monothiol_GRX"/>
</dbReference>
<comment type="similarity">
    <text evidence="1">Belongs to the glutaredoxin family. Monothiol subfamily.</text>
</comment>
<dbReference type="InterPro" id="IPR033658">
    <property type="entry name" value="GRX_PICOT-like"/>
</dbReference>
<dbReference type="GO" id="GO:0015036">
    <property type="term" value="F:disulfide oxidoreductase activity"/>
    <property type="evidence" value="ECO:0007669"/>
    <property type="project" value="InterPro"/>
</dbReference>
<gene>
    <name evidence="8" type="ORF">LCGC14_0783970</name>
</gene>
<dbReference type="AlphaFoldDB" id="A0A0F9PUV6"/>
<evidence type="ECO:0000256" key="4">
    <source>
        <dbReference type="ARBA" id="ARBA00023004"/>
    </source>
</evidence>
<organism evidence="8">
    <name type="scientific">marine sediment metagenome</name>
    <dbReference type="NCBI Taxonomy" id="412755"/>
    <lineage>
        <taxon>unclassified sequences</taxon>
        <taxon>metagenomes</taxon>
        <taxon>ecological metagenomes</taxon>
    </lineage>
</organism>
<evidence type="ECO:0000259" key="7">
    <source>
        <dbReference type="Pfam" id="PF00462"/>
    </source>
</evidence>
<proteinExistence type="inferred from homology"/>
<feature type="domain" description="Glutaredoxin" evidence="7">
    <location>
        <begin position="18"/>
        <end position="82"/>
    </location>
</feature>
<evidence type="ECO:0000256" key="5">
    <source>
        <dbReference type="ARBA" id="ARBA00023014"/>
    </source>
</evidence>
<comment type="caution">
    <text evidence="8">The sequence shown here is derived from an EMBL/GenBank/DDBJ whole genome shotgun (WGS) entry which is preliminary data.</text>
</comment>
<keyword evidence="4" id="KW-0408">Iron</keyword>
<dbReference type="InterPro" id="IPR004480">
    <property type="entry name" value="Monothiol_GRX-rel"/>
</dbReference>
<dbReference type="InterPro" id="IPR036249">
    <property type="entry name" value="Thioredoxin-like_sf"/>
</dbReference>
<keyword evidence="6" id="KW-0676">Redox-active center</keyword>
<dbReference type="InterPro" id="IPR002109">
    <property type="entry name" value="Glutaredoxin"/>
</dbReference>
<dbReference type="NCBIfam" id="TIGR00365">
    <property type="entry name" value="Grx4 family monothiol glutaredoxin"/>
    <property type="match status" value="1"/>
</dbReference>
<keyword evidence="3" id="KW-0479">Metal-binding</keyword>
<keyword evidence="5" id="KW-0411">Iron-sulfur</keyword>
<dbReference type="PROSITE" id="PS51354">
    <property type="entry name" value="GLUTAREDOXIN_2"/>
    <property type="match status" value="1"/>
</dbReference>
<dbReference type="PANTHER" id="PTHR10293:SF72">
    <property type="entry name" value="MONOTHIOL GLUTAREDOXIN-S14, CHLOROPLASTIC"/>
    <property type="match status" value="1"/>
</dbReference>
<dbReference type="CDD" id="cd03028">
    <property type="entry name" value="GRX_PICOT_like"/>
    <property type="match status" value="1"/>
</dbReference>
<accession>A0A0F9PUV6</accession>
<dbReference type="GO" id="GO:0051537">
    <property type="term" value="F:2 iron, 2 sulfur cluster binding"/>
    <property type="evidence" value="ECO:0007669"/>
    <property type="project" value="UniProtKB-KW"/>
</dbReference>
<sequence>MEVDVMDKIKQAIESNSIILFMKGTPEFPQCGFSSRSSQAIGACGAEFAYVNVLAEPDVRANLHRYADWPTFPQLYINGELVGGCDIIMELYENGELKKMIDEVS</sequence>
<evidence type="ECO:0000256" key="6">
    <source>
        <dbReference type="ARBA" id="ARBA00023284"/>
    </source>
</evidence>
<dbReference type="PANTHER" id="PTHR10293">
    <property type="entry name" value="GLUTAREDOXIN FAMILY MEMBER"/>
    <property type="match status" value="1"/>
</dbReference>
<dbReference type="Gene3D" id="3.40.30.10">
    <property type="entry name" value="Glutaredoxin"/>
    <property type="match status" value="1"/>
</dbReference>
<evidence type="ECO:0000256" key="1">
    <source>
        <dbReference type="ARBA" id="ARBA00009630"/>
    </source>
</evidence>
<dbReference type="SUPFAM" id="SSF52833">
    <property type="entry name" value="Thioredoxin-like"/>
    <property type="match status" value="1"/>
</dbReference>
<protein>
    <recommendedName>
        <fullName evidence="7">Glutaredoxin domain-containing protein</fullName>
    </recommendedName>
</protein>
<dbReference type="EMBL" id="LAZR01002040">
    <property type="protein sequence ID" value="KKN35400.1"/>
    <property type="molecule type" value="Genomic_DNA"/>
</dbReference>
<evidence type="ECO:0000313" key="8">
    <source>
        <dbReference type="EMBL" id="KKN35400.1"/>
    </source>
</evidence>
<evidence type="ECO:0000256" key="3">
    <source>
        <dbReference type="ARBA" id="ARBA00022723"/>
    </source>
</evidence>
<keyword evidence="2" id="KW-0001">2Fe-2S</keyword>
<name>A0A0F9PUV6_9ZZZZ</name>
<evidence type="ECO:0000256" key="2">
    <source>
        <dbReference type="ARBA" id="ARBA00022714"/>
    </source>
</evidence>
<dbReference type="GO" id="GO:0046872">
    <property type="term" value="F:metal ion binding"/>
    <property type="evidence" value="ECO:0007669"/>
    <property type="project" value="UniProtKB-KW"/>
</dbReference>